<protein>
    <submittedName>
        <fullName evidence="1">Uncharacterized protein</fullName>
    </submittedName>
</protein>
<dbReference type="AlphaFoldDB" id="A0A1Y2FS22"/>
<dbReference type="EMBL" id="MCFI01000004">
    <property type="protein sequence ID" value="ORY85505.1"/>
    <property type="molecule type" value="Genomic_DNA"/>
</dbReference>
<keyword evidence="2" id="KW-1185">Reference proteome</keyword>
<evidence type="ECO:0000313" key="2">
    <source>
        <dbReference type="Proteomes" id="UP000193685"/>
    </source>
</evidence>
<dbReference type="RefSeq" id="XP_040726987.1">
    <property type="nucleotide sequence ID" value="XM_040870985.1"/>
</dbReference>
<comment type="caution">
    <text evidence="1">The sequence shown here is derived from an EMBL/GenBank/DDBJ whole genome shotgun (WGS) entry which is preliminary data.</text>
</comment>
<evidence type="ECO:0000313" key="1">
    <source>
        <dbReference type="EMBL" id="ORY85505.1"/>
    </source>
</evidence>
<reference evidence="1 2" key="1">
    <citation type="submission" date="2016-07" db="EMBL/GenBank/DDBJ databases">
        <title>Pervasive Adenine N6-methylation of Active Genes in Fungi.</title>
        <authorList>
            <consortium name="DOE Joint Genome Institute"/>
            <person name="Mondo S.J."/>
            <person name="Dannebaum R.O."/>
            <person name="Kuo R.C."/>
            <person name="Labutti K."/>
            <person name="Haridas S."/>
            <person name="Kuo A."/>
            <person name="Salamov A."/>
            <person name="Ahrendt S.R."/>
            <person name="Lipzen A."/>
            <person name="Sullivan W."/>
            <person name="Andreopoulos W.B."/>
            <person name="Clum A."/>
            <person name="Lindquist E."/>
            <person name="Daum C."/>
            <person name="Ramamoorthy G.K."/>
            <person name="Gryganskyi A."/>
            <person name="Culley D."/>
            <person name="Magnuson J.K."/>
            <person name="James T.Y."/>
            <person name="O'Malley M.A."/>
            <person name="Stajich J.E."/>
            <person name="Spatafora J.W."/>
            <person name="Visel A."/>
            <person name="Grigoriev I.V."/>
        </authorList>
    </citation>
    <scope>NUCLEOTIDE SEQUENCE [LARGE SCALE GENOMIC DNA]</scope>
    <source>
        <strain evidence="1 2">12-1054</strain>
    </source>
</reference>
<gene>
    <name evidence="1" type="ORF">BCR37DRAFT_391280</name>
</gene>
<accession>A0A1Y2FS22</accession>
<proteinExistence type="predicted"/>
<dbReference type="Proteomes" id="UP000193685">
    <property type="component" value="Unassembled WGS sequence"/>
</dbReference>
<name>A0A1Y2FS22_PROLT</name>
<sequence length="415" mass="45744">MFSGSSRVSIFSAAPKFPRDIILSHSPLSDKITDRFVLFTAPTKFDPRGKTVDGGKHQASEETVRGKRTVIYTGIPAYNAVAGKDAADDAEVIFAIATTSTRVMHDDFMPKRYLANTKTMLLLVMPNSDQGDSAKVQRHLSAEYNIRSLVLRVPAEDEQDRKFNVMGSLMEFAAYKEGQGDYYTIIDDDVFIPSYPAFLSAISAVNPSESHVMADESITSSKRSSTPIVITKGLLKRASAGTKWDKCVEAAAKIRYADKKLAKCIQLVQNPEAQSPKIDFIDELLLEETISEPTSLLESGVAPVSMRALFKFGGLPIDEESFADVLFGRLKGFSAESALTKVSLQKGEYDYTHGFSIVHNSKERYFISKAVPFNEPLGKGETVSWLSMLYTTSKGKQVQVDWVLNGNNLDTARGK</sequence>
<organism evidence="1 2">
    <name type="scientific">Protomyces lactucae-debilis</name>
    <dbReference type="NCBI Taxonomy" id="2754530"/>
    <lineage>
        <taxon>Eukaryota</taxon>
        <taxon>Fungi</taxon>
        <taxon>Dikarya</taxon>
        <taxon>Ascomycota</taxon>
        <taxon>Taphrinomycotina</taxon>
        <taxon>Taphrinomycetes</taxon>
        <taxon>Taphrinales</taxon>
        <taxon>Protomycetaceae</taxon>
        <taxon>Protomyces</taxon>
    </lineage>
</organism>
<dbReference type="GeneID" id="63787584"/>